<dbReference type="GO" id="GO:0008270">
    <property type="term" value="F:zinc ion binding"/>
    <property type="evidence" value="ECO:0007669"/>
    <property type="project" value="TreeGrafter"/>
</dbReference>
<evidence type="ECO:0000256" key="2">
    <source>
        <dbReference type="ARBA" id="ARBA00022723"/>
    </source>
</evidence>
<sequence length="85" mass="10216">MIIPVRCFTCHKVLGDKWEYYAKKVDEHTDKKIKKQHELKDLDISDKKDVYFSDDFKGKIMDELKITKICCRRHMLGHVDLINYI</sequence>
<reference evidence="5" key="1">
    <citation type="submission" date="2020-06" db="EMBL/GenBank/DDBJ databases">
        <title>Lateral gene transfer of anion-conducting channel rhodopsins between green algae and giant viruses.</title>
        <authorList>
            <person name="Rozenberg A."/>
            <person name="Oppermann J."/>
            <person name="Wietek J."/>
            <person name="Fernandez Lahore R.G."/>
            <person name="Sandaa R.-A."/>
            <person name="Bratbak G."/>
            <person name="Hegemann P."/>
            <person name="Beja O."/>
        </authorList>
    </citation>
    <scope>NUCLEOTIDE SEQUENCE</scope>
    <source>
        <strain evidence="5">01B</strain>
    </source>
</reference>
<proteinExistence type="predicted"/>
<evidence type="ECO:0000256" key="1">
    <source>
        <dbReference type="ARBA" id="ARBA00022478"/>
    </source>
</evidence>
<accession>A0A7L9AXS2</accession>
<evidence type="ECO:0008006" key="6">
    <source>
        <dbReference type="Google" id="ProtNLM"/>
    </source>
</evidence>
<keyword evidence="3" id="KW-0862">Zinc</keyword>
<dbReference type="Pfam" id="PF01194">
    <property type="entry name" value="RNA_pol_N"/>
    <property type="match status" value="1"/>
</dbReference>
<dbReference type="GO" id="GO:0000428">
    <property type="term" value="C:DNA-directed RNA polymerase complex"/>
    <property type="evidence" value="ECO:0007669"/>
    <property type="project" value="UniProtKB-KW"/>
</dbReference>
<dbReference type="PANTHER" id="PTHR23431:SF3">
    <property type="entry name" value="DNA-DIRECTED RNA POLYMERASES I, II, AND III SUBUNIT RPABC5"/>
    <property type="match status" value="1"/>
</dbReference>
<keyword evidence="4" id="KW-0804">Transcription</keyword>
<evidence type="ECO:0000256" key="3">
    <source>
        <dbReference type="ARBA" id="ARBA00022833"/>
    </source>
</evidence>
<evidence type="ECO:0000313" key="5">
    <source>
        <dbReference type="EMBL" id="QOI90429.1"/>
    </source>
</evidence>
<dbReference type="GO" id="GO:0003677">
    <property type="term" value="F:DNA binding"/>
    <property type="evidence" value="ECO:0007669"/>
    <property type="project" value="InterPro"/>
</dbReference>
<dbReference type="InterPro" id="IPR023580">
    <property type="entry name" value="RNA_pol_su_RPB10"/>
</dbReference>
<dbReference type="EMBL" id="MT663537">
    <property type="protein sequence ID" value="QOI90429.1"/>
    <property type="molecule type" value="Genomic_DNA"/>
</dbReference>
<organismHost>
    <name type="scientific">Pyramimonas plurioculata</name>
    <dbReference type="NCBI Taxonomy" id="36893"/>
</organismHost>
<dbReference type="SUPFAM" id="SSF46924">
    <property type="entry name" value="RNA polymerase subunit RPB10"/>
    <property type="match status" value="1"/>
</dbReference>
<dbReference type="PANTHER" id="PTHR23431">
    <property type="entry name" value="DNA-DIRECTED RNA POLYMERASES I, II, AND III SUBUNIT RPABC5 FAMILY MEMBER"/>
    <property type="match status" value="1"/>
</dbReference>
<dbReference type="Gene3D" id="1.10.10.60">
    <property type="entry name" value="Homeodomain-like"/>
    <property type="match status" value="1"/>
</dbReference>
<keyword evidence="2" id="KW-0479">Metal-binding</keyword>
<name>A0A7L9AXS2_POV01</name>
<dbReference type="GO" id="GO:0006351">
    <property type="term" value="P:DNA-templated transcription"/>
    <property type="evidence" value="ECO:0007669"/>
    <property type="project" value="InterPro"/>
</dbReference>
<gene>
    <name evidence="5" type="ORF">HWQ62_00293</name>
</gene>
<dbReference type="InterPro" id="IPR000268">
    <property type="entry name" value="RPABC5/Rpb10"/>
</dbReference>
<dbReference type="GO" id="GO:0003899">
    <property type="term" value="F:DNA-directed RNA polymerase activity"/>
    <property type="evidence" value="ECO:0007669"/>
    <property type="project" value="InterPro"/>
</dbReference>
<keyword evidence="1" id="KW-0240">DNA-directed RNA polymerase</keyword>
<organism evidence="5">
    <name type="scientific">Pyramimonas orientalis virus</name>
    <name type="common">PoV01</name>
    <dbReference type="NCBI Taxonomy" id="455367"/>
    <lineage>
        <taxon>Viruses</taxon>
        <taxon>Varidnaviria</taxon>
        <taxon>Bamfordvirae</taxon>
        <taxon>Nucleocytoviricota</taxon>
        <taxon>Megaviricetes</taxon>
        <taxon>Imitervirales</taxon>
        <taxon>Allomimiviridae</taxon>
        <taxon>Heliosvirus</taxon>
        <taxon>Heliosvirus raunefjordenense</taxon>
    </lineage>
</organism>
<evidence type="ECO:0000256" key="4">
    <source>
        <dbReference type="ARBA" id="ARBA00023163"/>
    </source>
</evidence>
<protein>
    <recommendedName>
        <fullName evidence="6">DNA-directed RNA polymerase subunit N</fullName>
    </recommendedName>
</protein>